<evidence type="ECO:0000313" key="2">
    <source>
        <dbReference type="EMBL" id="KAK1456374.1"/>
    </source>
</evidence>
<feature type="region of interest" description="Disordered" evidence="1">
    <location>
        <begin position="124"/>
        <end position="159"/>
    </location>
</feature>
<organism evidence="2 3">
    <name type="scientific">Colletotrichum cuscutae</name>
    <dbReference type="NCBI Taxonomy" id="1209917"/>
    <lineage>
        <taxon>Eukaryota</taxon>
        <taxon>Fungi</taxon>
        <taxon>Dikarya</taxon>
        <taxon>Ascomycota</taxon>
        <taxon>Pezizomycotina</taxon>
        <taxon>Sordariomycetes</taxon>
        <taxon>Hypocreomycetidae</taxon>
        <taxon>Glomerellales</taxon>
        <taxon>Glomerellaceae</taxon>
        <taxon>Colletotrichum</taxon>
        <taxon>Colletotrichum acutatum species complex</taxon>
    </lineage>
</organism>
<evidence type="ECO:0000256" key="1">
    <source>
        <dbReference type="SAM" id="MobiDB-lite"/>
    </source>
</evidence>
<accession>A0AAI9UG28</accession>
<gene>
    <name evidence="2" type="ORF">CCUS01_10123</name>
</gene>
<dbReference type="Proteomes" id="UP001239213">
    <property type="component" value="Unassembled WGS sequence"/>
</dbReference>
<name>A0AAI9UG28_9PEZI</name>
<keyword evidence="3" id="KW-1185">Reference proteome</keyword>
<feature type="region of interest" description="Disordered" evidence="1">
    <location>
        <begin position="53"/>
        <end position="89"/>
    </location>
</feature>
<feature type="compositionally biased region" description="Polar residues" evidence="1">
    <location>
        <begin position="145"/>
        <end position="159"/>
    </location>
</feature>
<dbReference type="EMBL" id="MPDP01000286">
    <property type="protein sequence ID" value="KAK1456374.1"/>
    <property type="molecule type" value="Genomic_DNA"/>
</dbReference>
<protein>
    <submittedName>
        <fullName evidence="2">Uncharacterized protein</fullName>
    </submittedName>
</protein>
<dbReference type="AlphaFoldDB" id="A0AAI9UG28"/>
<sequence length="159" mass="17095">MLPSRSYSCRLRLPHGSCSNAAPLRHVGHLGDSENWKERSRLSVVDSSIRSTAAHSLVGRNGGPERTRSEPDGKGPETTTHTHGKSKYRLNSSICARRSSLLSLGAFLSAPARRAVLPLHCNFATGTPDRPSSTSDSESPRTSHTHPVTHSPSYTCAAV</sequence>
<feature type="compositionally biased region" description="Basic and acidic residues" evidence="1">
    <location>
        <begin position="63"/>
        <end position="75"/>
    </location>
</feature>
<feature type="compositionally biased region" description="Low complexity" evidence="1">
    <location>
        <begin position="127"/>
        <end position="142"/>
    </location>
</feature>
<evidence type="ECO:0000313" key="3">
    <source>
        <dbReference type="Proteomes" id="UP001239213"/>
    </source>
</evidence>
<reference evidence="2" key="1">
    <citation type="submission" date="2016-11" db="EMBL/GenBank/DDBJ databases">
        <title>The genome sequence of Colletotrichum cuscutae.</title>
        <authorList>
            <person name="Baroncelli R."/>
        </authorList>
    </citation>
    <scope>NUCLEOTIDE SEQUENCE</scope>
    <source>
        <strain evidence="2">IMI 304802</strain>
    </source>
</reference>
<proteinExistence type="predicted"/>
<comment type="caution">
    <text evidence="2">The sequence shown here is derived from an EMBL/GenBank/DDBJ whole genome shotgun (WGS) entry which is preliminary data.</text>
</comment>